<feature type="transmembrane region" description="Helical" evidence="1">
    <location>
        <begin position="23"/>
        <end position="43"/>
    </location>
</feature>
<dbReference type="AlphaFoldDB" id="A0A0U4WXC8"/>
<name>A0A0U4WXC8_9MICO</name>
<dbReference type="RefSeq" id="WP_096421574.1">
    <property type="nucleotide sequence ID" value="NZ_AP017315.1"/>
</dbReference>
<accession>A0A0U4WXC8</accession>
<keyword evidence="1" id="KW-0812">Transmembrane</keyword>
<dbReference type="KEGG" id="malk:MalAC0309_1557"/>
<reference evidence="3" key="1">
    <citation type="submission" date="2015-12" db="EMBL/GenBank/DDBJ databases">
        <authorList>
            <person name="Shamseldin A."/>
            <person name="Moawad H."/>
            <person name="Abd El-Rahim W.M."/>
            <person name="Sadowsky M.J."/>
        </authorList>
    </citation>
    <scope>NUCLEOTIDE SEQUENCE [LARGE SCALE GENOMIC DNA]</scope>
    <source>
        <strain evidence="3">JAM AC0309</strain>
    </source>
</reference>
<keyword evidence="1" id="KW-0472">Membrane</keyword>
<dbReference type="GO" id="GO:0005886">
    <property type="term" value="C:plasma membrane"/>
    <property type="evidence" value="ECO:0007669"/>
    <property type="project" value="UniProtKB-SubCell"/>
</dbReference>
<feature type="transmembrane region" description="Helical" evidence="1">
    <location>
        <begin position="55"/>
        <end position="76"/>
    </location>
</feature>
<evidence type="ECO:0000313" key="3">
    <source>
        <dbReference type="Proteomes" id="UP000218965"/>
    </source>
</evidence>
<keyword evidence="1" id="KW-1133">Transmembrane helix</keyword>
<dbReference type="OrthoDB" id="4468841at2"/>
<gene>
    <name evidence="2" type="ORF">MalAC0309_1557</name>
</gene>
<evidence type="ECO:0000256" key="1">
    <source>
        <dbReference type="SAM" id="Phobius"/>
    </source>
</evidence>
<proteinExistence type="predicted"/>
<reference evidence="2 3" key="2">
    <citation type="submission" date="2016-01" db="EMBL/GenBank/DDBJ databases">
        <title>Microcella alkaliphila JAM AC0309 whole genome shotgun sequence.</title>
        <authorList>
            <person name="Kurata A."/>
            <person name="Hirose Y."/>
            <person name="Kishimoto N."/>
            <person name="Kobayashi T."/>
        </authorList>
    </citation>
    <scope>NUCLEOTIDE SEQUENCE [LARGE SCALE GENOMIC DNA]</scope>
    <source>
        <strain evidence="2 3">JAM AC0309</strain>
    </source>
</reference>
<evidence type="ECO:0000313" key="2">
    <source>
        <dbReference type="EMBL" id="BAU32408.1"/>
    </source>
</evidence>
<organism evidence="2 3">
    <name type="scientific">Microcella alkaliphila</name>
    <dbReference type="NCBI Taxonomy" id="279828"/>
    <lineage>
        <taxon>Bacteria</taxon>
        <taxon>Bacillati</taxon>
        <taxon>Actinomycetota</taxon>
        <taxon>Actinomycetes</taxon>
        <taxon>Micrococcales</taxon>
        <taxon>Microbacteriaceae</taxon>
        <taxon>Microcella</taxon>
    </lineage>
</organism>
<dbReference type="Proteomes" id="UP000218965">
    <property type="component" value="Chromosome"/>
</dbReference>
<dbReference type="EMBL" id="AP017315">
    <property type="protein sequence ID" value="BAU32408.1"/>
    <property type="molecule type" value="Genomic_DNA"/>
</dbReference>
<sequence length="95" mass="10425">MSVTEFPPPVAGAELVLPPLYDAVWSMAVLIVVIPLVCAIVSISRHRDGLTSLALVGWLLLVVFLQVIGPLLWFLIGRPHTRDRLLVSTDASVRR</sequence>
<protein>
    <submittedName>
        <fullName evidence="2">Uncharacterized protein</fullName>
    </submittedName>
</protein>